<feature type="region of interest" description="Disordered" evidence="14">
    <location>
        <begin position="95"/>
        <end position="114"/>
    </location>
</feature>
<evidence type="ECO:0000313" key="18">
    <source>
        <dbReference type="Proteomes" id="UP000034166"/>
    </source>
</evidence>
<evidence type="ECO:0000256" key="8">
    <source>
        <dbReference type="ARBA" id="ARBA00022927"/>
    </source>
</evidence>
<dbReference type="Gene3D" id="1.20.120.1380">
    <property type="entry name" value="Flagellar FlhF biosynthesis protein, N domain"/>
    <property type="match status" value="1"/>
</dbReference>
<evidence type="ECO:0000256" key="3">
    <source>
        <dbReference type="ARBA" id="ARBA00014919"/>
    </source>
</evidence>
<dbReference type="CDD" id="cd17873">
    <property type="entry name" value="FlhF"/>
    <property type="match status" value="1"/>
</dbReference>
<dbReference type="SMART" id="SM00962">
    <property type="entry name" value="SRP54"/>
    <property type="match status" value="1"/>
</dbReference>
<comment type="function">
    <text evidence="12">Necessary for flagellar biosynthesis. May be involved in translocation of the flagellum.</text>
</comment>
<protein>
    <recommendedName>
        <fullName evidence="3 13">Flagellar biosynthesis protein FlhF</fullName>
    </recommendedName>
</protein>
<evidence type="ECO:0000256" key="11">
    <source>
        <dbReference type="ARBA" id="ARBA00023225"/>
    </source>
</evidence>
<dbReference type="Pfam" id="PF00448">
    <property type="entry name" value="SRP54"/>
    <property type="match status" value="1"/>
</dbReference>
<gene>
    <name evidence="17" type="ORF">WQ57_06610</name>
</gene>
<keyword evidence="11" id="KW-1006">Bacterial flagellum protein export</keyword>
<evidence type="ECO:0000256" key="14">
    <source>
        <dbReference type="SAM" id="MobiDB-lite"/>
    </source>
</evidence>
<dbReference type="GO" id="GO:0005047">
    <property type="term" value="F:signal recognition particle binding"/>
    <property type="evidence" value="ECO:0007669"/>
    <property type="project" value="TreeGrafter"/>
</dbReference>
<organism evidence="17 18">
    <name type="scientific">Mesobacillus campisalis</name>
    <dbReference type="NCBI Taxonomy" id="1408103"/>
    <lineage>
        <taxon>Bacteria</taxon>
        <taxon>Bacillati</taxon>
        <taxon>Bacillota</taxon>
        <taxon>Bacilli</taxon>
        <taxon>Bacillales</taxon>
        <taxon>Bacillaceae</taxon>
        <taxon>Mesobacillus</taxon>
    </lineage>
</organism>
<evidence type="ECO:0000256" key="1">
    <source>
        <dbReference type="ARBA" id="ARBA00004413"/>
    </source>
</evidence>
<dbReference type="PANTHER" id="PTHR43134">
    <property type="entry name" value="SIGNAL RECOGNITION PARTICLE RECEPTOR SUBUNIT ALPHA"/>
    <property type="match status" value="1"/>
</dbReference>
<dbReference type="Proteomes" id="UP000034166">
    <property type="component" value="Unassembled WGS sequence"/>
</dbReference>
<dbReference type="OrthoDB" id="9778554at2"/>
<dbReference type="PATRIC" id="fig|1408103.3.peg.1487"/>
<keyword evidence="4" id="KW-0813">Transport</keyword>
<evidence type="ECO:0000313" key="17">
    <source>
        <dbReference type="EMBL" id="KKK39008.1"/>
    </source>
</evidence>
<evidence type="ECO:0000256" key="5">
    <source>
        <dbReference type="ARBA" id="ARBA00022475"/>
    </source>
</evidence>
<keyword evidence="9" id="KW-0342">GTP-binding</keyword>
<dbReference type="EMBL" id="LAYY01000005">
    <property type="protein sequence ID" value="KKK39008.1"/>
    <property type="molecule type" value="Genomic_DNA"/>
</dbReference>
<dbReference type="GO" id="GO:0015031">
    <property type="term" value="P:protein transport"/>
    <property type="evidence" value="ECO:0007669"/>
    <property type="project" value="UniProtKB-KW"/>
</dbReference>
<evidence type="ECO:0000259" key="16">
    <source>
        <dbReference type="SMART" id="SM00962"/>
    </source>
</evidence>
<dbReference type="FunFam" id="3.40.50.300:FF:000695">
    <property type="entry name" value="Flagellar biosynthesis regulator FlhF"/>
    <property type="match status" value="1"/>
</dbReference>
<dbReference type="RefSeq" id="WP_046522942.1">
    <property type="nucleotide sequence ID" value="NZ_LAYY01000005.1"/>
</dbReference>
<accession>A0A0M2SXV9</accession>
<dbReference type="NCBIfam" id="TIGR03499">
    <property type="entry name" value="FlhF"/>
    <property type="match status" value="1"/>
</dbReference>
<evidence type="ECO:0000256" key="10">
    <source>
        <dbReference type="ARBA" id="ARBA00023136"/>
    </source>
</evidence>
<keyword evidence="8" id="KW-0653">Protein transport</keyword>
<dbReference type="GO" id="GO:0003924">
    <property type="term" value="F:GTPase activity"/>
    <property type="evidence" value="ECO:0007669"/>
    <property type="project" value="UniProtKB-UniRule"/>
</dbReference>
<keyword evidence="18" id="KW-1185">Reference proteome</keyword>
<dbReference type="GO" id="GO:0005525">
    <property type="term" value="F:GTP binding"/>
    <property type="evidence" value="ECO:0007669"/>
    <property type="project" value="UniProtKB-UniRule"/>
</dbReference>
<evidence type="ECO:0000256" key="12">
    <source>
        <dbReference type="ARBA" id="ARBA00025337"/>
    </source>
</evidence>
<keyword evidence="5" id="KW-1003">Cell membrane</keyword>
<evidence type="ECO:0000256" key="6">
    <source>
        <dbReference type="ARBA" id="ARBA00022741"/>
    </source>
</evidence>
<dbReference type="GO" id="GO:0005886">
    <property type="term" value="C:plasma membrane"/>
    <property type="evidence" value="ECO:0007669"/>
    <property type="project" value="UniProtKB-SubCell"/>
</dbReference>
<evidence type="ECO:0000256" key="4">
    <source>
        <dbReference type="ARBA" id="ARBA00022448"/>
    </source>
</evidence>
<proteinExistence type="inferred from homology"/>
<dbReference type="InterPro" id="IPR027417">
    <property type="entry name" value="P-loop_NTPase"/>
</dbReference>
<evidence type="ECO:0000256" key="7">
    <source>
        <dbReference type="ARBA" id="ARBA00022795"/>
    </source>
</evidence>
<reference evidence="17 18" key="1">
    <citation type="submission" date="2015-04" db="EMBL/GenBank/DDBJ databases">
        <title>Taxonomic description and genome sequence of Bacillus campisalis sp. nov., a novel member of the genus Bacillus isolated from solar saltern.</title>
        <authorList>
            <person name="Mathan Kumar R."/>
            <person name="Kaur G."/>
            <person name="Kumar A."/>
            <person name="Singh N.K."/>
            <person name="Kaur N."/>
            <person name="Kumar N."/>
            <person name="Mayilraj S."/>
        </authorList>
    </citation>
    <scope>NUCLEOTIDE SEQUENCE [LARGE SCALE GENOMIC DNA]</scope>
    <source>
        <strain evidence="17 18">SA2-6</strain>
    </source>
</reference>
<evidence type="ECO:0000259" key="15">
    <source>
        <dbReference type="SMART" id="SM00382"/>
    </source>
</evidence>
<keyword evidence="7" id="KW-1005">Bacterial flagellum biogenesis</keyword>
<comment type="similarity">
    <text evidence="2">Belongs to the GTP-binding SRP family.</text>
</comment>
<evidence type="ECO:0000256" key="2">
    <source>
        <dbReference type="ARBA" id="ARBA00008531"/>
    </source>
</evidence>
<comment type="caution">
    <text evidence="17">The sequence shown here is derived from an EMBL/GenBank/DDBJ whole genome shotgun (WGS) entry which is preliminary data.</text>
</comment>
<sequence>MRLKTYTVNSMPEGMAQIKKDMGEDALILNTKKVKTRGFFGLFTKEKLEIIAAVETEPAKHEAKPAEHMPYPKEAPDAKGHHGHAFAQVMAGRKAAQPERNGLYPEPEESSSSELMRELKNIKKMMVQVMEEDRLPQSIQLVNEKLTRQEVAPEIRSEILASLMAQAGQQDGFTSEQARAAAQRKIIHIINTHQRTHEAKNSGLICFAGPTGVGKTTTIAKIAADYLLNADKKVGLITSDTYRIAAVEQLKTYAGILNIPIKIVQSAAEVSQAVSELSSCDVILMDTAGRNYQQKQYIQELEMLLAGSRKVQTNVVLSLTSKYEDMKKMIDNFQAIEMDQLILTKKDETSSYGSILNLFHEYSIPLRYITDGQNVPDDIISVTPEFIADLLLGEDEND</sequence>
<keyword evidence="10" id="KW-0472">Membrane</keyword>
<dbReference type="AlphaFoldDB" id="A0A0M2SXV9"/>
<dbReference type="GO" id="GO:0006614">
    <property type="term" value="P:SRP-dependent cotranslational protein targeting to membrane"/>
    <property type="evidence" value="ECO:0007669"/>
    <property type="project" value="UniProtKB-UniRule"/>
</dbReference>
<dbReference type="SUPFAM" id="SSF52540">
    <property type="entry name" value="P-loop containing nucleoside triphosphate hydrolases"/>
    <property type="match status" value="1"/>
</dbReference>
<feature type="domain" description="SRP54-type proteins GTP-binding" evidence="16">
    <location>
        <begin position="202"/>
        <end position="393"/>
    </location>
</feature>
<dbReference type="Gene3D" id="3.40.50.300">
    <property type="entry name" value="P-loop containing nucleotide triphosphate hydrolases"/>
    <property type="match status" value="1"/>
</dbReference>
<dbReference type="PANTHER" id="PTHR43134:SF3">
    <property type="entry name" value="FLAGELLAR BIOSYNTHESIS PROTEIN FLHF"/>
    <property type="match status" value="1"/>
</dbReference>
<dbReference type="InterPro" id="IPR047040">
    <property type="entry name" value="FlhF__GTPase_dom"/>
</dbReference>
<keyword evidence="6" id="KW-0547">Nucleotide-binding</keyword>
<evidence type="ECO:0000256" key="13">
    <source>
        <dbReference type="NCBIfam" id="TIGR03499"/>
    </source>
</evidence>
<dbReference type="InterPro" id="IPR003593">
    <property type="entry name" value="AAA+_ATPase"/>
</dbReference>
<name>A0A0M2SXV9_9BACI</name>
<dbReference type="GO" id="GO:0044781">
    <property type="term" value="P:bacterial-type flagellum organization"/>
    <property type="evidence" value="ECO:0007669"/>
    <property type="project" value="UniProtKB-UniRule"/>
</dbReference>
<dbReference type="SMART" id="SM00382">
    <property type="entry name" value="AAA"/>
    <property type="match status" value="1"/>
</dbReference>
<dbReference type="InterPro" id="IPR020006">
    <property type="entry name" value="FlhF"/>
</dbReference>
<feature type="domain" description="AAA+ ATPase" evidence="15">
    <location>
        <begin position="201"/>
        <end position="392"/>
    </location>
</feature>
<evidence type="ECO:0000256" key="9">
    <source>
        <dbReference type="ARBA" id="ARBA00023134"/>
    </source>
</evidence>
<dbReference type="InterPro" id="IPR000897">
    <property type="entry name" value="SRP54_GTPase_dom"/>
</dbReference>
<comment type="subcellular location">
    <subcellularLocation>
        <location evidence="1">Cell membrane</location>
        <topology evidence="1">Peripheral membrane protein</topology>
        <orientation evidence="1">Cytoplasmic side</orientation>
    </subcellularLocation>
</comment>